<comment type="caution">
    <text evidence="4">The sequence shown here is derived from an EMBL/GenBank/DDBJ whole genome shotgun (WGS) entry which is preliminary data.</text>
</comment>
<keyword evidence="2" id="KW-0812">Transmembrane</keyword>
<feature type="transmembrane region" description="Helical" evidence="2">
    <location>
        <begin position="20"/>
        <end position="45"/>
    </location>
</feature>
<keyword evidence="5" id="KW-1185">Reference proteome</keyword>
<dbReference type="InterPro" id="IPR007621">
    <property type="entry name" value="TPM_dom"/>
</dbReference>
<evidence type="ECO:0000313" key="5">
    <source>
        <dbReference type="Proteomes" id="UP001232536"/>
    </source>
</evidence>
<dbReference type="Pfam" id="PF04536">
    <property type="entry name" value="TPM_phosphatase"/>
    <property type="match status" value="1"/>
</dbReference>
<evidence type="ECO:0000313" key="4">
    <source>
        <dbReference type="EMBL" id="MDO8106659.1"/>
    </source>
</evidence>
<name>A0ABT9D8S3_9CELL</name>
<dbReference type="Proteomes" id="UP001232536">
    <property type="component" value="Unassembled WGS sequence"/>
</dbReference>
<feature type="domain" description="TPM" evidence="3">
    <location>
        <begin position="69"/>
        <end position="182"/>
    </location>
</feature>
<keyword evidence="2" id="KW-0472">Membrane</keyword>
<sequence>MIDVTVRRRGGWPVGHRSAVAVLLGVVLLGVVLLGAVVLAGSLALPAAAAPSAAHRVTIDAPGNLAGEVTDTAGVLGSDTARVQGAIDRLQSDTGFQLFVAYVPSFDGTPPADWANATFDASGLGDDDALLAVAVTDRRYYVLVDSTLTDAQVATVRRAVEEHLGKDDWAGAAIAAADGLRDAAGGGTGAAGTTSGSTGLLLAAVLVLLVLAVVVLAARHRRDRQDPARLPTAQLSSRASTALVALDDAVKTSEQELGFAQAQFGVEATRRFAAVLQDAKAALTEGFTLRQQLDDDQPETEPQARAMMTRILELCRAADEQLDAQAEEFDRLRDLQARAPQLLTETAQRADEVASRLGAAHATLDALATTYSAAALTTVTPNADQAAALLDAARESVRRGQAVVDTDRAAAVALARAAEDAVEQAVRLLDAVDRARTDLEQAAAKIDAGLASLGADVADAERLGAQDTTVGAAAGVARRAIAEATAAREGGDRLGALQRLTEAEAALDAALAPARAEAERLERMRTQLADALDRVSAQVRSVGAFIETRRGAVGAAARTRLAEASRTAQEAERTSATDPGAALDLVRRAASLAAEAEQLAEADVRRWQAGRQGPSGATSLVLGGILLDQMMRGGRGGYGRRGAFGGFGGFGGGRGPGSFGGGGTRARRGGGGRF</sequence>
<evidence type="ECO:0000256" key="1">
    <source>
        <dbReference type="SAM" id="MobiDB-lite"/>
    </source>
</evidence>
<feature type="compositionally biased region" description="Basic residues" evidence="1">
    <location>
        <begin position="665"/>
        <end position="674"/>
    </location>
</feature>
<evidence type="ECO:0000256" key="2">
    <source>
        <dbReference type="SAM" id="Phobius"/>
    </source>
</evidence>
<reference evidence="4 5" key="1">
    <citation type="submission" date="2023-07" db="EMBL/GenBank/DDBJ databases">
        <title>Description of novel actinomycetes strains, isolated from tidal flat sediment.</title>
        <authorList>
            <person name="Lu C."/>
        </authorList>
    </citation>
    <scope>NUCLEOTIDE SEQUENCE [LARGE SCALE GENOMIC DNA]</scope>
    <source>
        <strain evidence="4 5">SYSU T00b441</strain>
    </source>
</reference>
<feature type="region of interest" description="Disordered" evidence="1">
    <location>
        <begin position="655"/>
        <end position="674"/>
    </location>
</feature>
<feature type="compositionally biased region" description="Gly residues" evidence="1">
    <location>
        <begin position="655"/>
        <end position="664"/>
    </location>
</feature>
<evidence type="ECO:0000259" key="3">
    <source>
        <dbReference type="Pfam" id="PF04536"/>
    </source>
</evidence>
<proteinExistence type="predicted"/>
<feature type="transmembrane region" description="Helical" evidence="2">
    <location>
        <begin position="200"/>
        <end position="218"/>
    </location>
</feature>
<dbReference type="RefSeq" id="WP_304600303.1">
    <property type="nucleotide sequence ID" value="NZ_JAUQYP010000001.1"/>
</dbReference>
<gene>
    <name evidence="4" type="ORF">Q6348_05545</name>
</gene>
<keyword evidence="2" id="KW-1133">Transmembrane helix</keyword>
<dbReference type="Gene3D" id="3.10.310.50">
    <property type="match status" value="1"/>
</dbReference>
<protein>
    <submittedName>
        <fullName evidence="4">TPM domain-containing protein</fullName>
    </submittedName>
</protein>
<accession>A0ABT9D8S3</accession>
<dbReference type="EMBL" id="JAUQYP010000001">
    <property type="protein sequence ID" value="MDO8106659.1"/>
    <property type="molecule type" value="Genomic_DNA"/>
</dbReference>
<organism evidence="4 5">
    <name type="scientific">Actinotalea lenta</name>
    <dbReference type="NCBI Taxonomy" id="3064654"/>
    <lineage>
        <taxon>Bacteria</taxon>
        <taxon>Bacillati</taxon>
        <taxon>Actinomycetota</taxon>
        <taxon>Actinomycetes</taxon>
        <taxon>Micrococcales</taxon>
        <taxon>Cellulomonadaceae</taxon>
        <taxon>Actinotalea</taxon>
    </lineage>
</organism>